<evidence type="ECO:0000256" key="1">
    <source>
        <dbReference type="ARBA" id="ARBA00001971"/>
    </source>
</evidence>
<dbReference type="SUPFAM" id="SSF48264">
    <property type="entry name" value="Cytochrome P450"/>
    <property type="match status" value="1"/>
</dbReference>
<keyword evidence="5 13" id="KW-0349">Heme</keyword>
<evidence type="ECO:0000256" key="11">
    <source>
        <dbReference type="ARBA" id="ARBA00023033"/>
    </source>
</evidence>
<dbReference type="PANTHER" id="PTHR46300">
    <property type="entry name" value="P450, PUTATIVE (EUROFUNG)-RELATED-RELATED"/>
    <property type="match status" value="1"/>
</dbReference>
<name>A0A1Y2J3K7_TRAC3</name>
<keyword evidence="11 14" id="KW-0503">Monooxygenase</keyword>
<comment type="cofactor">
    <cofactor evidence="1 13">
        <name>heme</name>
        <dbReference type="ChEBI" id="CHEBI:30413"/>
    </cofactor>
</comment>
<comment type="similarity">
    <text evidence="4 14">Belongs to the cytochrome P450 family.</text>
</comment>
<dbReference type="OrthoDB" id="2789670at2759"/>
<evidence type="ECO:0000313" key="16">
    <source>
        <dbReference type="Proteomes" id="UP000193067"/>
    </source>
</evidence>
<dbReference type="GO" id="GO:0020037">
    <property type="term" value="F:heme binding"/>
    <property type="evidence" value="ECO:0007669"/>
    <property type="project" value="InterPro"/>
</dbReference>
<evidence type="ECO:0000256" key="6">
    <source>
        <dbReference type="ARBA" id="ARBA00022692"/>
    </source>
</evidence>
<evidence type="ECO:0000256" key="7">
    <source>
        <dbReference type="ARBA" id="ARBA00022723"/>
    </source>
</evidence>
<dbReference type="InterPro" id="IPR002401">
    <property type="entry name" value="Cyt_P450_E_grp-I"/>
</dbReference>
<dbReference type="STRING" id="1353009.A0A1Y2J3K7"/>
<evidence type="ECO:0000256" key="3">
    <source>
        <dbReference type="ARBA" id="ARBA00005179"/>
    </source>
</evidence>
<dbReference type="GO" id="GO:0004497">
    <property type="term" value="F:monooxygenase activity"/>
    <property type="evidence" value="ECO:0007669"/>
    <property type="project" value="UniProtKB-KW"/>
</dbReference>
<dbReference type="CDD" id="cd11065">
    <property type="entry name" value="CYP64-like"/>
    <property type="match status" value="1"/>
</dbReference>
<evidence type="ECO:0000256" key="5">
    <source>
        <dbReference type="ARBA" id="ARBA00022617"/>
    </source>
</evidence>
<dbReference type="Proteomes" id="UP000193067">
    <property type="component" value="Unassembled WGS sequence"/>
</dbReference>
<dbReference type="InterPro" id="IPR050364">
    <property type="entry name" value="Cytochrome_P450_fung"/>
</dbReference>
<keyword evidence="16" id="KW-1185">Reference proteome</keyword>
<keyword evidence="6" id="KW-0812">Transmembrane</keyword>
<dbReference type="InterPro" id="IPR036396">
    <property type="entry name" value="Cyt_P450_sf"/>
</dbReference>
<evidence type="ECO:0000313" key="15">
    <source>
        <dbReference type="EMBL" id="OSD07374.1"/>
    </source>
</evidence>
<dbReference type="GO" id="GO:0016705">
    <property type="term" value="F:oxidoreductase activity, acting on paired donors, with incorporation or reduction of molecular oxygen"/>
    <property type="evidence" value="ECO:0007669"/>
    <property type="project" value="InterPro"/>
</dbReference>
<comment type="subcellular location">
    <subcellularLocation>
        <location evidence="2">Membrane</location>
        <topology evidence="2">Single-pass membrane protein</topology>
    </subcellularLocation>
</comment>
<evidence type="ECO:0000256" key="4">
    <source>
        <dbReference type="ARBA" id="ARBA00010617"/>
    </source>
</evidence>
<evidence type="ECO:0000256" key="10">
    <source>
        <dbReference type="ARBA" id="ARBA00023004"/>
    </source>
</evidence>
<accession>A0A1Y2J3K7</accession>
<keyword evidence="9 14" id="KW-0560">Oxidoreductase</keyword>
<dbReference type="PRINTS" id="PR00463">
    <property type="entry name" value="EP450I"/>
</dbReference>
<protein>
    <submittedName>
        <fullName evidence="15">Cytochrome P450</fullName>
    </submittedName>
</protein>
<gene>
    <name evidence="15" type="ORF">PYCCODRAFT_1359161</name>
</gene>
<keyword evidence="8" id="KW-1133">Transmembrane helix</keyword>
<proteinExistence type="inferred from homology"/>
<evidence type="ECO:0000256" key="2">
    <source>
        <dbReference type="ARBA" id="ARBA00004167"/>
    </source>
</evidence>
<evidence type="ECO:0000256" key="12">
    <source>
        <dbReference type="ARBA" id="ARBA00023136"/>
    </source>
</evidence>
<dbReference type="Gene3D" id="1.10.630.10">
    <property type="entry name" value="Cytochrome P450"/>
    <property type="match status" value="1"/>
</dbReference>
<reference evidence="15 16" key="1">
    <citation type="journal article" date="2015" name="Biotechnol. Biofuels">
        <title>Enhanced degradation of softwood versus hardwood by the white-rot fungus Pycnoporus coccineus.</title>
        <authorList>
            <person name="Couturier M."/>
            <person name="Navarro D."/>
            <person name="Chevret D."/>
            <person name="Henrissat B."/>
            <person name="Piumi F."/>
            <person name="Ruiz-Duenas F.J."/>
            <person name="Martinez A.T."/>
            <person name="Grigoriev I.V."/>
            <person name="Riley R."/>
            <person name="Lipzen A."/>
            <person name="Berrin J.G."/>
            <person name="Master E.R."/>
            <person name="Rosso M.N."/>
        </authorList>
    </citation>
    <scope>NUCLEOTIDE SEQUENCE [LARGE SCALE GENOMIC DNA]</scope>
    <source>
        <strain evidence="15 16">BRFM310</strain>
    </source>
</reference>
<evidence type="ECO:0000256" key="13">
    <source>
        <dbReference type="PIRSR" id="PIRSR602401-1"/>
    </source>
</evidence>
<dbReference type="PROSITE" id="PS00086">
    <property type="entry name" value="CYTOCHROME_P450"/>
    <property type="match status" value="1"/>
</dbReference>
<feature type="binding site" description="axial binding residue" evidence="13">
    <location>
        <position position="337"/>
    </location>
    <ligand>
        <name>heme</name>
        <dbReference type="ChEBI" id="CHEBI:30413"/>
    </ligand>
    <ligandPart>
        <name>Fe</name>
        <dbReference type="ChEBI" id="CHEBI:18248"/>
    </ligandPart>
</feature>
<keyword evidence="12" id="KW-0472">Membrane</keyword>
<dbReference type="InterPro" id="IPR001128">
    <property type="entry name" value="Cyt_P450"/>
</dbReference>
<sequence>MEYIFGFLPYGKLWRRQRRDFWHHFHPTIVPKYRSIEVVHTRVFLQRLLESPSKLKAHIRYNFATTMLQVIYDIKVQDERDDYAVMVEDCVRIISQAAPGQFLVETLPFLRHVPAWVPGAGFQKAFAAARAAYRELQRRPFAEAKRSFVRDSRDPDMQSSIAGSLLARSGYVPGADIDPEEQKIMENICTITIIGGSDTTFSMMQGVFKALSLYPDVQKIAQAELDAVVGPDRLPEHEDRDNLVYINALMKEILRWHLPIPIGIPHKTMEDDDFRGYFLPAETIIIVNVWYGDILHDPVEYPQPDEFRPERFIRDGQLNPDIRDPTQYLFGFGRRICPGRHFAEDALFLTIASVLHVFNIGLPVDGDGRSYRIEYQQSDGMLSYPEDCECTIRPRSAEAVKLLMNT</sequence>
<dbReference type="InterPro" id="IPR017972">
    <property type="entry name" value="Cyt_P450_CS"/>
</dbReference>
<dbReference type="GO" id="GO:0005506">
    <property type="term" value="F:iron ion binding"/>
    <property type="evidence" value="ECO:0007669"/>
    <property type="project" value="InterPro"/>
</dbReference>
<evidence type="ECO:0000256" key="14">
    <source>
        <dbReference type="RuleBase" id="RU000461"/>
    </source>
</evidence>
<keyword evidence="10 13" id="KW-0408">Iron</keyword>
<comment type="pathway">
    <text evidence="3">Secondary metabolite biosynthesis.</text>
</comment>
<dbReference type="EMBL" id="KZ084088">
    <property type="protein sequence ID" value="OSD07374.1"/>
    <property type="molecule type" value="Genomic_DNA"/>
</dbReference>
<organism evidence="15 16">
    <name type="scientific">Trametes coccinea (strain BRFM310)</name>
    <name type="common">Pycnoporus coccineus</name>
    <dbReference type="NCBI Taxonomy" id="1353009"/>
    <lineage>
        <taxon>Eukaryota</taxon>
        <taxon>Fungi</taxon>
        <taxon>Dikarya</taxon>
        <taxon>Basidiomycota</taxon>
        <taxon>Agaricomycotina</taxon>
        <taxon>Agaricomycetes</taxon>
        <taxon>Polyporales</taxon>
        <taxon>Polyporaceae</taxon>
        <taxon>Trametes</taxon>
    </lineage>
</organism>
<dbReference type="GO" id="GO:0016020">
    <property type="term" value="C:membrane"/>
    <property type="evidence" value="ECO:0007669"/>
    <property type="project" value="UniProtKB-SubCell"/>
</dbReference>
<dbReference type="AlphaFoldDB" id="A0A1Y2J3K7"/>
<keyword evidence="7 13" id="KW-0479">Metal-binding</keyword>
<dbReference type="Pfam" id="PF00067">
    <property type="entry name" value="p450"/>
    <property type="match status" value="1"/>
</dbReference>
<evidence type="ECO:0000256" key="8">
    <source>
        <dbReference type="ARBA" id="ARBA00022989"/>
    </source>
</evidence>
<evidence type="ECO:0000256" key="9">
    <source>
        <dbReference type="ARBA" id="ARBA00023002"/>
    </source>
</evidence>
<dbReference type="PANTHER" id="PTHR46300:SF7">
    <property type="entry name" value="P450, PUTATIVE (EUROFUNG)-RELATED"/>
    <property type="match status" value="1"/>
</dbReference>